<feature type="compositionally biased region" description="Low complexity" evidence="4">
    <location>
        <begin position="27"/>
        <end position="41"/>
    </location>
</feature>
<proteinExistence type="predicted"/>
<evidence type="ECO:0000256" key="3">
    <source>
        <dbReference type="ARBA" id="ARBA00023242"/>
    </source>
</evidence>
<accession>A0AAV7GFN5</accession>
<feature type="region of interest" description="Disordered" evidence="4">
    <location>
        <begin position="1"/>
        <end position="65"/>
    </location>
</feature>
<dbReference type="GO" id="GO:0006355">
    <property type="term" value="P:regulation of DNA-templated transcription"/>
    <property type="evidence" value="ECO:0007669"/>
    <property type="project" value="TreeGrafter"/>
</dbReference>
<feature type="compositionally biased region" description="Acidic residues" evidence="4">
    <location>
        <begin position="10"/>
        <end position="19"/>
    </location>
</feature>
<sequence length="1340" mass="149057">MGDNMHIEAQEDEEEDDLDFNPLLRGETPSEASSSLSSENEGPCDDVCKRIQSSSDGKLSSSSTRLEEKTYIYSQDSVNEVEESIMQFDDDAAAGKSIKQLQMLTYIKEISAVNGSDGAGVPSKKNVLDVTSNQENINERIVHDNDDAICRRTRARHSLANYTLEELETFLQESDDDDDLHNVDEEEEYHKFLAAVLLEGDGNEQAGQGERAFDEDEENDADFEVELEEALESDVEETTGCSTEHSGKQYGEAYVPETRQKKRLKEFAKSKKFLLGQSTKATLRPILPYVSDLQRPHVPSFAWKMPSPNSFSHSSASVSGTELINGFTACQIGQLYCLIHEHVQLLLQVFSVCVLDPSRQQVANDLRKLISEMIERHEMSLSWRKIPYPPFCFQSSNLHSSVQVDSNQSASCSWTPVIDNNTVLSILDLAPLRLAKNYLADVKEAVSMHRQSCLEHGPVKSHSCKEPLFSLPMSASLDNAGSNFPGESISTLTTVLPSSSCPLQSGQQQPKKSLAATLVESTMKQSVALVPADIAKLAQRFLHLFNAALFPHKPPTPAVANRVLFTDAEDGLLAMGIMEHNNDWLAIQQHFLPCKSTHQIFVRQKNRSSSKAPENPIKIVRRMKSSPLREDEKALICEVVLFPSICSWQLGLRFFKHDWQSVWKSCVPHRDPSMLPRQWRIAMGIQKSYKKTEAVKEKRRLYEAKRRRLKACMTEQETSEKEVNYGDNSEGDMDCEDEAYVHEAFLVDLESGSSKNMVHSGHLSCINNSNNQAIQLMQYRGSGNGVNYDSITNDYGESQLETGTKNVLLNSSKLPKDANCLHQFSQVGYDASYSISSRHLSSCFISGTSGGRLLTKSYRARKRKGLRIVKLAPDLPPVNLPPSVRVIPQSAFKIYHGESMHSNVNDKVLKDHVLRVAHVAEAGVSVMNLIENTCKLSDNHPNNSHSDGSNLADHMKENGSECDVQFHPLLFKNPSHFSFNCQSTAPSSYNFLIGSQCSIDTISTATPDNSRQGLGLPTISSTIDFHPLLQRCESNSDVPITFDGLSSDLGAPHETAVVQLVNGAPSGCQCDGMNKIDLNIHLSSTMDMQRTAEVCDNQNVELHASTPEERIVEKIVQANLKHFDVRDKELEASRETNLFVHSASFYSNDGFGPKKIPQRHDISCHQCIEDFHEMSNPGIIMEQEELSDSEDESENVVFECEDLEDSEEEELCGDPPKQIHNKVPCFSSKDDENQVAQDLHQLQQSNSVLHASVKRGKGCRGVVYVSHGFQHTKLTRSKNENGSTKGDRPCRSSLVASAPSPTCSKKRGDEENLIFQDLGVGTGENKTAGSRRSKCRSPLD</sequence>
<comment type="caution">
    <text evidence="5">The sequence shown here is derived from an EMBL/GenBank/DDBJ whole genome shotgun (WGS) entry which is preliminary data.</text>
</comment>
<dbReference type="GO" id="GO:0003712">
    <property type="term" value="F:transcription coregulator activity"/>
    <property type="evidence" value="ECO:0007669"/>
    <property type="project" value="TreeGrafter"/>
</dbReference>
<gene>
    <name evidence="5" type="ORF">IEQ34_011283</name>
</gene>
<keyword evidence="3" id="KW-0539">Nucleus</keyword>
<protein>
    <recommendedName>
        <fullName evidence="7">Homeodomain-like superfamily protein</fullName>
    </recommendedName>
</protein>
<evidence type="ECO:0000256" key="2">
    <source>
        <dbReference type="ARBA" id="ARBA00023163"/>
    </source>
</evidence>
<evidence type="ECO:0000256" key="1">
    <source>
        <dbReference type="ARBA" id="ARBA00023015"/>
    </source>
</evidence>
<evidence type="ECO:0000313" key="5">
    <source>
        <dbReference type="EMBL" id="KAH0460620.1"/>
    </source>
</evidence>
<organism evidence="5 6">
    <name type="scientific">Dendrobium chrysotoxum</name>
    <name type="common">Orchid</name>
    <dbReference type="NCBI Taxonomy" id="161865"/>
    <lineage>
        <taxon>Eukaryota</taxon>
        <taxon>Viridiplantae</taxon>
        <taxon>Streptophyta</taxon>
        <taxon>Embryophyta</taxon>
        <taxon>Tracheophyta</taxon>
        <taxon>Spermatophyta</taxon>
        <taxon>Magnoliopsida</taxon>
        <taxon>Liliopsida</taxon>
        <taxon>Asparagales</taxon>
        <taxon>Orchidaceae</taxon>
        <taxon>Epidendroideae</taxon>
        <taxon>Malaxideae</taxon>
        <taxon>Dendrobiinae</taxon>
        <taxon>Dendrobium</taxon>
    </lineage>
</organism>
<keyword evidence="2" id="KW-0804">Transcription</keyword>
<dbReference type="PANTHER" id="PTHR16088">
    <property type="entry name" value="YY1 ASSOCIATED PROTEIN-RELATED"/>
    <property type="match status" value="1"/>
</dbReference>
<reference evidence="5 6" key="1">
    <citation type="journal article" date="2021" name="Hortic Res">
        <title>Chromosome-scale assembly of the Dendrobium chrysotoxum genome enhances the understanding of orchid evolution.</title>
        <authorList>
            <person name="Zhang Y."/>
            <person name="Zhang G.Q."/>
            <person name="Zhang D."/>
            <person name="Liu X.D."/>
            <person name="Xu X.Y."/>
            <person name="Sun W.H."/>
            <person name="Yu X."/>
            <person name="Zhu X."/>
            <person name="Wang Z.W."/>
            <person name="Zhao X."/>
            <person name="Zhong W.Y."/>
            <person name="Chen H."/>
            <person name="Yin W.L."/>
            <person name="Huang T."/>
            <person name="Niu S.C."/>
            <person name="Liu Z.J."/>
        </authorList>
    </citation>
    <scope>NUCLEOTIDE SEQUENCE [LARGE SCALE GENOMIC DNA]</scope>
    <source>
        <strain evidence="5">Lindl</strain>
    </source>
</reference>
<feature type="compositionally biased region" description="Low complexity" evidence="4">
    <location>
        <begin position="53"/>
        <end position="63"/>
    </location>
</feature>
<feature type="region of interest" description="Disordered" evidence="4">
    <location>
        <begin position="1275"/>
        <end position="1340"/>
    </location>
</feature>
<name>A0AAV7GFN5_DENCH</name>
<dbReference type="InterPro" id="IPR052435">
    <property type="entry name" value="YY1-Transcr_Regul"/>
</dbReference>
<evidence type="ECO:0008006" key="7">
    <source>
        <dbReference type="Google" id="ProtNLM"/>
    </source>
</evidence>
<dbReference type="PANTHER" id="PTHR16088:SF3">
    <property type="entry name" value="GON-4-LIKE PROTEIN"/>
    <property type="match status" value="1"/>
</dbReference>
<evidence type="ECO:0000256" key="4">
    <source>
        <dbReference type="SAM" id="MobiDB-lite"/>
    </source>
</evidence>
<evidence type="ECO:0000313" key="6">
    <source>
        <dbReference type="Proteomes" id="UP000775213"/>
    </source>
</evidence>
<dbReference type="Proteomes" id="UP000775213">
    <property type="component" value="Unassembled WGS sequence"/>
</dbReference>
<keyword evidence="6" id="KW-1185">Reference proteome</keyword>
<dbReference type="GO" id="GO:0005634">
    <property type="term" value="C:nucleus"/>
    <property type="evidence" value="ECO:0007669"/>
    <property type="project" value="TreeGrafter"/>
</dbReference>
<dbReference type="EMBL" id="JAGFBR010000010">
    <property type="protein sequence ID" value="KAH0460620.1"/>
    <property type="molecule type" value="Genomic_DNA"/>
</dbReference>
<feature type="compositionally biased region" description="Basic residues" evidence="4">
    <location>
        <begin position="1329"/>
        <end position="1340"/>
    </location>
</feature>
<keyword evidence="1" id="KW-0805">Transcription regulation</keyword>